<dbReference type="GO" id="GO:0031430">
    <property type="term" value="C:M band"/>
    <property type="evidence" value="ECO:0007669"/>
    <property type="project" value="TreeGrafter"/>
</dbReference>
<evidence type="ECO:0000256" key="1">
    <source>
        <dbReference type="ARBA" id="ARBA00004496"/>
    </source>
</evidence>
<dbReference type="FunFam" id="2.60.40.10:FF:000134">
    <property type="entry name" value="Myomesin 1"/>
    <property type="match status" value="1"/>
</dbReference>
<proteinExistence type="predicted"/>
<dbReference type="PRINTS" id="PR01217">
    <property type="entry name" value="PRICHEXTENSN"/>
</dbReference>
<dbReference type="InterPro" id="IPR003599">
    <property type="entry name" value="Ig_sub"/>
</dbReference>
<reference evidence="10" key="3">
    <citation type="submission" date="2025-09" db="UniProtKB">
        <authorList>
            <consortium name="Ensembl"/>
        </authorList>
    </citation>
    <scope>IDENTIFICATION</scope>
</reference>
<dbReference type="PANTHER" id="PTHR13817:SF22">
    <property type="entry name" value="MYOMESIN-2"/>
    <property type="match status" value="1"/>
</dbReference>
<feature type="domain" description="Ig-like" evidence="8">
    <location>
        <begin position="1269"/>
        <end position="1352"/>
    </location>
</feature>
<dbReference type="Proteomes" id="UP000472265">
    <property type="component" value="Chromosome 1"/>
</dbReference>
<dbReference type="Ensembl" id="ENSSAUT00010015347.1">
    <property type="protein sequence ID" value="ENSSAUP00010014467.1"/>
    <property type="gene ID" value="ENSSAUG00010002573.1"/>
</dbReference>
<dbReference type="FunFam" id="2.60.40.10:FF:000124">
    <property type="entry name" value="Myomesin 1"/>
    <property type="match status" value="1"/>
</dbReference>
<reference evidence="10" key="1">
    <citation type="submission" date="2021-04" db="EMBL/GenBank/DDBJ databases">
        <authorList>
            <consortium name="Wellcome Sanger Institute Data Sharing"/>
        </authorList>
    </citation>
    <scope>NUCLEOTIDE SEQUENCE [LARGE SCALE GENOMIC DNA]</scope>
</reference>
<keyword evidence="11" id="KW-1185">Reference proteome</keyword>
<keyword evidence="4" id="KW-0677">Repeat</keyword>
<evidence type="ECO:0000313" key="10">
    <source>
        <dbReference type="Ensembl" id="ENSSAUP00010014467.1"/>
    </source>
</evidence>
<feature type="domain" description="Fibronectin type-III" evidence="9">
    <location>
        <begin position="647"/>
        <end position="745"/>
    </location>
</feature>
<evidence type="ECO:0000256" key="6">
    <source>
        <dbReference type="ARBA" id="ARBA00023319"/>
    </source>
</evidence>
<evidence type="ECO:0000259" key="8">
    <source>
        <dbReference type="PROSITE" id="PS50835"/>
    </source>
</evidence>
<organism evidence="10 11">
    <name type="scientific">Sparus aurata</name>
    <name type="common">Gilthead sea bream</name>
    <dbReference type="NCBI Taxonomy" id="8175"/>
    <lineage>
        <taxon>Eukaryota</taxon>
        <taxon>Metazoa</taxon>
        <taxon>Chordata</taxon>
        <taxon>Craniata</taxon>
        <taxon>Vertebrata</taxon>
        <taxon>Euteleostomi</taxon>
        <taxon>Actinopterygii</taxon>
        <taxon>Neopterygii</taxon>
        <taxon>Teleostei</taxon>
        <taxon>Neoteleostei</taxon>
        <taxon>Acanthomorphata</taxon>
        <taxon>Eupercaria</taxon>
        <taxon>Spariformes</taxon>
        <taxon>Sparidae</taxon>
        <taxon>Sparus</taxon>
    </lineage>
</organism>
<keyword evidence="5" id="KW-0514">Muscle protein</keyword>
<name>A0A671UJ87_SPAAU</name>
<dbReference type="FunFam" id="2.60.40.10:FF:000197">
    <property type="entry name" value="Myomesin 1"/>
    <property type="match status" value="1"/>
</dbReference>
<dbReference type="FunFam" id="2.60.40.10:FF:000069">
    <property type="entry name" value="Alpha-protein kinase 3"/>
    <property type="match status" value="1"/>
</dbReference>
<feature type="compositionally biased region" description="Pro residues" evidence="7">
    <location>
        <begin position="1396"/>
        <end position="1409"/>
    </location>
</feature>
<feature type="domain" description="Fibronectin type-III" evidence="9">
    <location>
        <begin position="551"/>
        <end position="644"/>
    </location>
</feature>
<evidence type="ECO:0000313" key="11">
    <source>
        <dbReference type="Proteomes" id="UP000472265"/>
    </source>
</evidence>
<dbReference type="Pfam" id="PF00041">
    <property type="entry name" value="fn3"/>
    <property type="match status" value="5"/>
</dbReference>
<feature type="domain" description="Ig-like" evidence="8">
    <location>
        <begin position="102"/>
        <end position="193"/>
    </location>
</feature>
<dbReference type="PRINTS" id="PR00014">
    <property type="entry name" value="FNTYPEIII"/>
</dbReference>
<dbReference type="InterPro" id="IPR050964">
    <property type="entry name" value="Striated_Muscle_Regulatory"/>
</dbReference>
<dbReference type="CDD" id="cd00063">
    <property type="entry name" value="FN3"/>
    <property type="match status" value="5"/>
</dbReference>
<feature type="region of interest" description="Disordered" evidence="7">
    <location>
        <begin position="527"/>
        <end position="554"/>
    </location>
</feature>
<feature type="domain" description="Fibronectin type-III" evidence="9">
    <location>
        <begin position="329"/>
        <end position="423"/>
    </location>
</feature>
<feature type="compositionally biased region" description="Basic and acidic residues" evidence="7">
    <location>
        <begin position="535"/>
        <end position="544"/>
    </location>
</feature>
<dbReference type="FunFam" id="2.60.40.10:FF:002172">
    <property type="entry name" value="Myomesin 1a (skelemin)"/>
    <property type="match status" value="1"/>
</dbReference>
<feature type="region of interest" description="Disordered" evidence="7">
    <location>
        <begin position="1"/>
        <end position="24"/>
    </location>
</feature>
<dbReference type="SUPFAM" id="SSF48726">
    <property type="entry name" value="Immunoglobulin"/>
    <property type="match status" value="6"/>
</dbReference>
<evidence type="ECO:0000256" key="5">
    <source>
        <dbReference type="ARBA" id="ARBA00023179"/>
    </source>
</evidence>
<reference evidence="10" key="2">
    <citation type="submission" date="2025-08" db="UniProtKB">
        <authorList>
            <consortium name="Ensembl"/>
        </authorList>
    </citation>
    <scope>IDENTIFICATION</scope>
</reference>
<dbReference type="InParanoid" id="A0A671UJ87"/>
<dbReference type="FunFam" id="2.60.40.10:FF:000222">
    <property type="entry name" value="Myomesin 1"/>
    <property type="match status" value="1"/>
</dbReference>
<dbReference type="InterPro" id="IPR007110">
    <property type="entry name" value="Ig-like_dom"/>
</dbReference>
<dbReference type="GeneTree" id="ENSGT00940000157057"/>
<gene>
    <name evidence="10" type="primary">MYOM2</name>
    <name evidence="10" type="synonym">myom2a</name>
</gene>
<keyword evidence="2" id="KW-0787">Thick filament</keyword>
<dbReference type="InterPro" id="IPR013098">
    <property type="entry name" value="Ig_I-set"/>
</dbReference>
<evidence type="ECO:0000256" key="2">
    <source>
        <dbReference type="ARBA" id="ARBA00022433"/>
    </source>
</evidence>
<feature type="compositionally biased region" description="Low complexity" evidence="7">
    <location>
        <begin position="1381"/>
        <end position="1395"/>
    </location>
</feature>
<feature type="domain" description="Fibronectin type-III" evidence="9">
    <location>
        <begin position="451"/>
        <end position="542"/>
    </location>
</feature>
<keyword evidence="3" id="KW-0963">Cytoplasm</keyword>
<evidence type="ECO:0000256" key="3">
    <source>
        <dbReference type="ARBA" id="ARBA00022490"/>
    </source>
</evidence>
<dbReference type="Gene3D" id="2.60.40.10">
    <property type="entry name" value="Immunoglobulins"/>
    <property type="match status" value="12"/>
</dbReference>
<feature type="domain" description="Fibronectin type-III" evidence="9">
    <location>
        <begin position="752"/>
        <end position="849"/>
    </location>
</feature>
<dbReference type="FunCoup" id="A0A671UJ87">
    <property type="interactions" value="1019"/>
</dbReference>
<evidence type="ECO:0000256" key="4">
    <source>
        <dbReference type="ARBA" id="ARBA00022737"/>
    </source>
</evidence>
<dbReference type="InterPro" id="IPR036179">
    <property type="entry name" value="Ig-like_dom_sf"/>
</dbReference>
<dbReference type="InterPro" id="IPR003961">
    <property type="entry name" value="FN3_dom"/>
</dbReference>
<evidence type="ECO:0000256" key="7">
    <source>
        <dbReference type="SAM" id="MobiDB-lite"/>
    </source>
</evidence>
<protein>
    <submittedName>
        <fullName evidence="10">Myomesin 2a</fullName>
    </submittedName>
</protein>
<dbReference type="GO" id="GO:0045214">
    <property type="term" value="P:sarcomere organization"/>
    <property type="evidence" value="ECO:0007669"/>
    <property type="project" value="TreeGrafter"/>
</dbReference>
<feature type="domain" description="Ig-like" evidence="8">
    <location>
        <begin position="217"/>
        <end position="317"/>
    </location>
</feature>
<accession>A0A671UJ87</accession>
<dbReference type="PROSITE" id="PS50853">
    <property type="entry name" value="FN3"/>
    <property type="match status" value="5"/>
</dbReference>
<feature type="domain" description="Ig-like" evidence="8">
    <location>
        <begin position="1068"/>
        <end position="1154"/>
    </location>
</feature>
<dbReference type="PANTHER" id="PTHR13817">
    <property type="entry name" value="TITIN"/>
    <property type="match status" value="1"/>
</dbReference>
<dbReference type="FunFam" id="2.60.40.10:FF:000192">
    <property type="entry name" value="Myomesin 1"/>
    <property type="match status" value="1"/>
</dbReference>
<dbReference type="InterPro" id="IPR013783">
    <property type="entry name" value="Ig-like_fold"/>
</dbReference>
<comment type="subcellular location">
    <subcellularLocation>
        <location evidence="1">Cytoplasm</location>
    </subcellularLocation>
</comment>
<dbReference type="Pfam" id="PF07679">
    <property type="entry name" value="I-set"/>
    <property type="match status" value="3"/>
</dbReference>
<dbReference type="SUPFAM" id="SSF49265">
    <property type="entry name" value="Fibronectin type III"/>
    <property type="match status" value="3"/>
</dbReference>
<dbReference type="CDD" id="cd00096">
    <property type="entry name" value="Ig"/>
    <property type="match status" value="2"/>
</dbReference>
<dbReference type="InterPro" id="IPR003598">
    <property type="entry name" value="Ig_sub2"/>
</dbReference>
<feature type="region of interest" description="Disordered" evidence="7">
    <location>
        <begin position="1360"/>
        <end position="1431"/>
    </location>
</feature>
<dbReference type="CDD" id="cd20951">
    <property type="entry name" value="IgI_titin_I1-like"/>
    <property type="match status" value="1"/>
</dbReference>
<dbReference type="OMA" id="ASFRFVI"/>
<dbReference type="SMART" id="SM00409">
    <property type="entry name" value="IG"/>
    <property type="match status" value="4"/>
</dbReference>
<dbReference type="GO" id="GO:0032982">
    <property type="term" value="C:myosin filament"/>
    <property type="evidence" value="ECO:0007669"/>
    <property type="project" value="UniProtKB-KW"/>
</dbReference>
<dbReference type="SMART" id="SM00060">
    <property type="entry name" value="FN3"/>
    <property type="match status" value="5"/>
</dbReference>
<dbReference type="FunFam" id="2.60.40.10:FF:000179">
    <property type="entry name" value="Myomesin 2"/>
    <property type="match status" value="2"/>
</dbReference>
<dbReference type="SMART" id="SM00408">
    <property type="entry name" value="IGc2"/>
    <property type="match status" value="3"/>
</dbReference>
<dbReference type="PROSITE" id="PS50835">
    <property type="entry name" value="IG_LIKE"/>
    <property type="match status" value="4"/>
</dbReference>
<keyword evidence="6" id="KW-0393">Immunoglobulin domain</keyword>
<evidence type="ECO:0000259" key="9">
    <source>
        <dbReference type="PROSITE" id="PS50853"/>
    </source>
</evidence>
<dbReference type="InterPro" id="IPR036116">
    <property type="entry name" value="FN3_sf"/>
</dbReference>
<dbReference type="GO" id="GO:0005198">
    <property type="term" value="F:structural molecule activity"/>
    <property type="evidence" value="ECO:0007669"/>
    <property type="project" value="UniProtKB-ARBA"/>
</dbReference>
<dbReference type="FunFam" id="2.60.40.10:FF:000670">
    <property type="entry name" value="Myomesin 2"/>
    <property type="match status" value="1"/>
</dbReference>
<sequence>MCLQQQIQRRKHKSSQVQAQATEAMAEPAYTIPEFRQRAAEETEEYQRVSTNVGKGLAVIQEELSRMRITTKARVDSLNIQREVRDMMAKRPEYLDDIPKMPDFLVALRPHTVWEKTPVKLFCTVQGNPRPIVKWYKGGAPVDPLSAPGKYKIENKYGVHSLIISRCAVSDTAEYSAVATNQHGTATSKATVTVKRASGAGESCHLGLVPHLTEIHPSKLEVTLLDRFKVSFGVEGGSISLVCSMVVIPDLPNVPPIAQWYRDDKLLKAGKLAEMSVGGGAARLTLPHLAKDDEGLYTLRIFTKDGTAEHSAYLFVSDAAPSAAGAPGAPMSVKAYDINSDYVLVAWKPPNTVNEAAISGYFVDRSAGSDTWVQCNDAPVKVCKYPVHGLKVGRSYHFRVRAVNSAGISRPSRKSDKVTALDDAEMIKIEGRYDIVIKDDDLEGYVTIPGEPTDVHASEVFKSYVVLSWSPPSPRGRAPLWYVIEKVSWQRINTAVKLHSPRYPVFDLQDGQKYQFRVYSVNLYGSSEASAPSEPVEKVDEDGKGPGVPSAPGQVIATRNTKSSVFVQWDAPKSPKNLMGYYIDGRVVGAKEWFPCNHKPFKHTRFVVHGLIPGETYAFRVQAVNVFGLSEESQESSPIAVEPALATPSAPFGITMLSCDGASITLAWKSPKHCGGSKVNAYYVDKRNADSLVWKEVNQSAITERTCTVENLTEGTFYEFKVQAGNMAGVGVPSAPSAPMKCEAWTMDEPGPAYDLSFSEVRGHSLVVLWKAPVYTGASAVTGYFVEMAKKGSSEFVTLNEEAVSHRYLQATGLEEGATYVFKVRAVNASGVGKASQLSEPVCAKALPGTKEILASVDEETGDIFLSLEACEICETSKFVWSKNYKPIGDCPRVSVSTKGRTSRLTFTSPDKDDLGRYSVVVTDTDGVSGSHTLTEDALNTMLELSYAIRHPVVPLKHGLNYEILEKGHVRFWLQAVKLSPSVSYRFIVNDKEVTSGEGHKISHDVATGVIQMTVDHFTRANEGTYTVQIHDGKAKTQSSLVLVGDVFKAALKEAEFQRKEHIRKQGPHFSEYLYFTVTEDCTVMLACKVANVKKETTFHWYKEDDEIVPETPPNVMSGACALPIPLFSRKDHGVYKAVLGDDRGKDTSVFDISGQVFDDIINAIAHIAGASASDLVLQCTPEGIRLQCYMSYYTEEMKTVWKHKESKIASSEKMRIGGTAEMAWMQICDPSDKEKGHYSIEISDGVKTHTRTFDLSGQDRGRVVGGLPDVVTIMEQKSLSLTCTVWGEPTPEVTWFKNEQEVASTEHTKVTFDGGKFASLVINQVTPDDSGKYSINVRNKYGGEFVEITVSVYRHGEKIPEPKLGQPKTPAATPTPTPTPSKSHTPAPSVKSPVPKSPTPTPKSPTPTPSRGVKSPTPPRFMKSPTPPRK</sequence>
<dbReference type="FunFam" id="2.60.40.10:FF:000029">
    <property type="entry name" value="Myomesin 1"/>
    <property type="match status" value="1"/>
</dbReference>